<dbReference type="EMBL" id="BPLR01021616">
    <property type="protein sequence ID" value="GIX91801.1"/>
    <property type="molecule type" value="Genomic_DNA"/>
</dbReference>
<comment type="caution">
    <text evidence="1">The sequence shown here is derived from an EMBL/GenBank/DDBJ whole genome shotgun (WGS) entry which is preliminary data.</text>
</comment>
<evidence type="ECO:0000313" key="1">
    <source>
        <dbReference type="EMBL" id="GIX91801.1"/>
    </source>
</evidence>
<organism evidence="1 2">
    <name type="scientific">Caerostris extrusa</name>
    <name type="common">Bark spider</name>
    <name type="synonym">Caerostris bankana</name>
    <dbReference type="NCBI Taxonomy" id="172846"/>
    <lineage>
        <taxon>Eukaryota</taxon>
        <taxon>Metazoa</taxon>
        <taxon>Ecdysozoa</taxon>
        <taxon>Arthropoda</taxon>
        <taxon>Chelicerata</taxon>
        <taxon>Arachnida</taxon>
        <taxon>Araneae</taxon>
        <taxon>Araneomorphae</taxon>
        <taxon>Entelegynae</taxon>
        <taxon>Araneoidea</taxon>
        <taxon>Araneidae</taxon>
        <taxon>Caerostris</taxon>
    </lineage>
</organism>
<dbReference type="Proteomes" id="UP001054945">
    <property type="component" value="Unassembled WGS sequence"/>
</dbReference>
<gene>
    <name evidence="1" type="ORF">CEXT_435631</name>
</gene>
<accession>A0AAV4P459</accession>
<reference evidence="1 2" key="1">
    <citation type="submission" date="2021-06" db="EMBL/GenBank/DDBJ databases">
        <title>Caerostris extrusa draft genome.</title>
        <authorList>
            <person name="Kono N."/>
            <person name="Arakawa K."/>
        </authorList>
    </citation>
    <scope>NUCLEOTIDE SEQUENCE [LARGE SCALE GENOMIC DNA]</scope>
</reference>
<evidence type="ECO:0000313" key="2">
    <source>
        <dbReference type="Proteomes" id="UP001054945"/>
    </source>
</evidence>
<keyword evidence="2" id="KW-1185">Reference proteome</keyword>
<proteinExistence type="predicted"/>
<protein>
    <submittedName>
        <fullName evidence="1">Uncharacterized protein</fullName>
    </submittedName>
</protein>
<sequence>MGWLSGPRELSTKPNKDSSVWIWVLVDTDFYESCGYVLVDTDFHEHCGYVLEKSRYVIIADICSYERCVLMNVVDYVLEKYWYVLEKF</sequence>
<dbReference type="AlphaFoldDB" id="A0AAV4P459"/>
<name>A0AAV4P459_CAEEX</name>